<gene>
    <name evidence="1" type="ORF">C7S16_1097</name>
</gene>
<comment type="caution">
    <text evidence="1">The sequence shown here is derived from an EMBL/GenBank/DDBJ whole genome shotgun (WGS) entry which is preliminary data.</text>
</comment>
<dbReference type="Proteomes" id="UP001272137">
    <property type="component" value="Unassembled WGS sequence"/>
</dbReference>
<organism evidence="1 2">
    <name type="scientific">Burkholderia thailandensis</name>
    <dbReference type="NCBI Taxonomy" id="57975"/>
    <lineage>
        <taxon>Bacteria</taxon>
        <taxon>Pseudomonadati</taxon>
        <taxon>Pseudomonadota</taxon>
        <taxon>Betaproteobacteria</taxon>
        <taxon>Burkholderiales</taxon>
        <taxon>Burkholderiaceae</taxon>
        <taxon>Burkholderia</taxon>
        <taxon>pseudomallei group</taxon>
    </lineage>
</organism>
<name>A0AAW9D6Y8_BURTH</name>
<reference evidence="1" key="1">
    <citation type="submission" date="2018-08" db="EMBL/GenBank/DDBJ databases">
        <title>Identification of Burkholderia cepacia strains that express a Burkholderia pseudomallei-like capsular polysaccharide.</title>
        <authorList>
            <person name="Burtnick M.N."/>
            <person name="Vongsouvath M."/>
            <person name="Newton P."/>
            <person name="Wuthiekanun V."/>
            <person name="Limmathurotsakul D."/>
            <person name="Brett P.J."/>
            <person name="Chantratita N."/>
            <person name="Dance D.A."/>
        </authorList>
    </citation>
    <scope>NUCLEOTIDE SEQUENCE</scope>
    <source>
        <strain evidence="1">SBXCC001</strain>
    </source>
</reference>
<evidence type="ECO:0000313" key="2">
    <source>
        <dbReference type="Proteomes" id="UP001272137"/>
    </source>
</evidence>
<proteinExistence type="predicted"/>
<dbReference type="EMBL" id="QXCT01000002">
    <property type="protein sequence ID" value="MDW9257654.1"/>
    <property type="molecule type" value="Genomic_DNA"/>
</dbReference>
<evidence type="ECO:0000313" key="1">
    <source>
        <dbReference type="EMBL" id="MDW9257654.1"/>
    </source>
</evidence>
<sequence>MNECRCVGRMTKDGCRRHPFFCWCGFADGGCRCRGAVAPGGGAVSGGTGKGGCAIATTCV</sequence>
<dbReference type="AlphaFoldDB" id="A0AAW9D6Y8"/>
<protein>
    <submittedName>
        <fullName evidence="1">Uncharacterized protein</fullName>
    </submittedName>
</protein>
<accession>A0AAW9D6Y8</accession>